<keyword evidence="7" id="KW-1185">Reference proteome</keyword>
<dbReference type="Pfam" id="PF20148">
    <property type="entry name" value="DUF6531"/>
    <property type="match status" value="1"/>
</dbReference>
<sequence>MKQIISLLVLFIPLVALGTTSPLHTDTPTPLQMSTPSHTLSNIPPSSENNTLCTPAKTGNPCSSTSRAPTLNLGAGNPIHLISGNKFQHEQDLLLRLSGLEFSRYYNAMAPISTTMGIGWSHAYNTRLFHLPRAWQILLDDGQRIMFETPNTTATSSDSQTSDAYSTGIKQEKKLRLMARIPQQGYLQQNSLQEWEWHTPEGTIRTFNKEGYLRQLIIAGFPTISIDYQTLTLNPNHLSDNHVSTPLTDTSHSQNIPSQTSPTQIVSNSSPNTLQPTSHLVIQRVYNRQEEIRFYYDSSARTPLISHIETPVGIFRYSYDIPQGFSNYRLTKVLRADGWQREYLYEPQHQAGNPYRLTGITLTTPQQQRLRINEWHYQADGKAIYSRSKNTALAPTLPNISSQALTDEHELHIHYARQAINENDESLTIIRDQHGHQTRITGIIKGGNYLLKEVSGMGCHLCPPTGTRATYNAKGQLQSINGFNLYRDAQGRVQRIDFQHPAWDKVTLDYDEQGYAKQWHTQITGTRLPGPPALVKIALPQPQQDTDLAYFQQDQLVFKNGLHLKQMSRGDRHKLLVLEKEGKPLWIQTRAYNTKGLLEKEQFLFLLLDKQIENHYLYDKNFRLIGALQKEGEIPSNFSKEYQDNSSTSTMILSSRKQHHTKTLPPSSVNQYNAATTNRIKSIKETLFYYAWNNDGSSKAYAFNHINIHPRILRDKQGLPLTVDKKKLFYGKQNRIETILEGQQIIAQYRYDTYGRRLQKITKTKRIDFQYKGNQLDVETLSAIDTNVKKQRHYIYRGIMPVAFTESLLDKEGKTLSTATFFIHNDHLGLPIMVSDEQQNIRWAAYYSPTGKATQFTGDIEFNLRQPGQYFDAETGWHDNYLRTYDPEAGHYLEPDPLGPLAWNDPYGYVAQQPRQFIDPTGLILFAFDGTTNNPASETNVWKFYQLYQGPKFYTEGPGAIPGESVHDAHGGALFGTTASLIIDKQKQNFINYMRTMHNNFTDITPIDIVGFSRGAMMGMVFSNYVRTLVKDGLFTYQETIVEDGREHIQDIRSCVDLRFIGLFDTVAQLGLNGVYNHRVDYTAAPEWQIIAHAIALNEYRSVLPLTVYQGADNVVEQGFLGNHSDLGGVLVKRDLQDLASGFTSLHDRAYGDLGDIPLAWIYTQAQQIGVALRPLDSIKVTAGRTWSDPQKGRLDEVRYPFMHNTYGEYAKPITHNPYTGVTNNIPSNTRVRDRELQMPNTNVAHQKQGENPHIGDRIRQEHIKAAEVEFLWAKTEELTMADVSIYGKLNAEKYIAWLEQELNWKSPVKAVRPSNF</sequence>
<comment type="caution">
    <text evidence="6">The sequence shown here is derived from an EMBL/GenBank/DDBJ whole genome shotgun (WGS) entry which is preliminary data.</text>
</comment>
<dbReference type="Gene3D" id="2.180.10.10">
    <property type="entry name" value="RHS repeat-associated core"/>
    <property type="match status" value="1"/>
</dbReference>
<name>A0A7Y4L7Z7_9BURK</name>
<dbReference type="Pfam" id="PF03527">
    <property type="entry name" value="RHS"/>
    <property type="match status" value="1"/>
</dbReference>
<feature type="compositionally biased region" description="Polar residues" evidence="1">
    <location>
        <begin position="26"/>
        <end position="53"/>
    </location>
</feature>
<evidence type="ECO:0008006" key="8">
    <source>
        <dbReference type="Google" id="ProtNLM"/>
    </source>
</evidence>
<accession>A0A7Y4L7Z7</accession>
<evidence type="ECO:0000259" key="3">
    <source>
        <dbReference type="Pfam" id="PF03527"/>
    </source>
</evidence>
<feature type="chain" id="PRO_5031470229" description="DUF2235 domain-containing protein" evidence="2">
    <location>
        <begin position="19"/>
        <end position="1317"/>
    </location>
</feature>
<reference evidence="6 7" key="1">
    <citation type="submission" date="2020-05" db="EMBL/GenBank/DDBJ databases">
        <authorList>
            <person name="Niu N."/>
        </authorList>
    </citation>
    <scope>NUCLEOTIDE SEQUENCE [LARGE SCALE GENOMIC DNA]</scope>
    <source>
        <strain evidence="6 7">LMG10982</strain>
    </source>
</reference>
<feature type="region of interest" description="Disordered" evidence="1">
    <location>
        <begin position="26"/>
        <end position="67"/>
    </location>
</feature>
<feature type="region of interest" description="Disordered" evidence="1">
    <location>
        <begin position="247"/>
        <end position="273"/>
    </location>
</feature>
<organism evidence="6 7">
    <name type="scientific">Pelistega europaea</name>
    <dbReference type="NCBI Taxonomy" id="106147"/>
    <lineage>
        <taxon>Bacteria</taxon>
        <taxon>Pseudomonadati</taxon>
        <taxon>Pseudomonadota</taxon>
        <taxon>Betaproteobacteria</taxon>
        <taxon>Burkholderiales</taxon>
        <taxon>Alcaligenaceae</taxon>
        <taxon>Pelistega</taxon>
    </lineage>
</organism>
<gene>
    <name evidence="6" type="ORF">HKX40_00490</name>
</gene>
<dbReference type="InterPro" id="IPR018712">
    <property type="entry name" value="Tle1-like_cat"/>
</dbReference>
<dbReference type="EMBL" id="JABGBO010000001">
    <property type="protein sequence ID" value="NOL48617.1"/>
    <property type="molecule type" value="Genomic_DNA"/>
</dbReference>
<dbReference type="Proteomes" id="UP000541421">
    <property type="component" value="Unassembled WGS sequence"/>
</dbReference>
<dbReference type="InterPro" id="IPR050708">
    <property type="entry name" value="T6SS_VgrG/RHS"/>
</dbReference>
<dbReference type="Pfam" id="PF09994">
    <property type="entry name" value="T6SS_Tle1-like_cat"/>
    <property type="match status" value="1"/>
</dbReference>
<dbReference type="NCBIfam" id="TIGR03696">
    <property type="entry name" value="Rhs_assc_core"/>
    <property type="match status" value="1"/>
</dbReference>
<keyword evidence="2" id="KW-0732">Signal</keyword>
<dbReference type="PRINTS" id="PR00394">
    <property type="entry name" value="RHSPROTEIN"/>
</dbReference>
<feature type="domain" description="DUF6531" evidence="5">
    <location>
        <begin position="76"/>
        <end position="147"/>
    </location>
</feature>
<dbReference type="InterPro" id="IPR045351">
    <property type="entry name" value="DUF6531"/>
</dbReference>
<dbReference type="PANTHER" id="PTHR32305:SF15">
    <property type="entry name" value="PROTEIN RHSA-RELATED"/>
    <property type="match status" value="1"/>
</dbReference>
<dbReference type="PANTHER" id="PTHR32305">
    <property type="match status" value="1"/>
</dbReference>
<evidence type="ECO:0000313" key="6">
    <source>
        <dbReference type="EMBL" id="NOL48617.1"/>
    </source>
</evidence>
<evidence type="ECO:0000256" key="2">
    <source>
        <dbReference type="SAM" id="SignalP"/>
    </source>
</evidence>
<dbReference type="InterPro" id="IPR001826">
    <property type="entry name" value="RHS"/>
</dbReference>
<dbReference type="RefSeq" id="WP_171587607.1">
    <property type="nucleotide sequence ID" value="NZ_JABGBO010000001.1"/>
</dbReference>
<proteinExistence type="predicted"/>
<dbReference type="InterPro" id="IPR022385">
    <property type="entry name" value="Rhs_assc_core"/>
</dbReference>
<feature type="domain" description="RHS protein conserved region" evidence="3">
    <location>
        <begin position="821"/>
        <end position="854"/>
    </location>
</feature>
<evidence type="ECO:0000313" key="7">
    <source>
        <dbReference type="Proteomes" id="UP000541421"/>
    </source>
</evidence>
<evidence type="ECO:0000259" key="5">
    <source>
        <dbReference type="Pfam" id="PF20148"/>
    </source>
</evidence>
<feature type="domain" description="T6SS Phospholipase effector Tle1-like catalytic" evidence="4">
    <location>
        <begin position="1050"/>
        <end position="1164"/>
    </location>
</feature>
<protein>
    <recommendedName>
        <fullName evidence="8">DUF2235 domain-containing protein</fullName>
    </recommendedName>
</protein>
<evidence type="ECO:0000259" key="4">
    <source>
        <dbReference type="Pfam" id="PF09994"/>
    </source>
</evidence>
<evidence type="ECO:0000256" key="1">
    <source>
        <dbReference type="SAM" id="MobiDB-lite"/>
    </source>
</evidence>
<feature type="signal peptide" evidence="2">
    <location>
        <begin position="1"/>
        <end position="18"/>
    </location>
</feature>